<dbReference type="Pfam" id="PF16363">
    <property type="entry name" value="GDP_Man_Dehyd"/>
    <property type="match status" value="1"/>
</dbReference>
<organism evidence="4 5">
    <name type="scientific">Nitrospira defluvii</name>
    <dbReference type="NCBI Taxonomy" id="330214"/>
    <lineage>
        <taxon>Bacteria</taxon>
        <taxon>Pseudomonadati</taxon>
        <taxon>Nitrospirota</taxon>
        <taxon>Nitrospiria</taxon>
        <taxon>Nitrospirales</taxon>
        <taxon>Nitrospiraceae</taxon>
        <taxon>Nitrospira</taxon>
    </lineage>
</organism>
<proteinExistence type="inferred from homology"/>
<dbReference type="InterPro" id="IPR036291">
    <property type="entry name" value="NAD(P)-bd_dom_sf"/>
</dbReference>
<comment type="similarity">
    <text evidence="1">Belongs to the NAD(P)-dependent epimerase/dehydratase family.</text>
</comment>
<dbReference type="SUPFAM" id="SSF51735">
    <property type="entry name" value="NAD(P)-binding Rossmann-fold domains"/>
    <property type="match status" value="1"/>
</dbReference>
<name>A0ABM8RQU0_9BACT</name>
<dbReference type="Proteomes" id="UP000675880">
    <property type="component" value="Unassembled WGS sequence"/>
</dbReference>
<gene>
    <name evidence="4" type="ORF">NSPZN2_40081</name>
</gene>
<evidence type="ECO:0000313" key="4">
    <source>
        <dbReference type="EMBL" id="CAE6766773.1"/>
    </source>
</evidence>
<dbReference type="CDD" id="cd08946">
    <property type="entry name" value="SDR_e"/>
    <property type="match status" value="1"/>
</dbReference>
<evidence type="ECO:0000256" key="1">
    <source>
        <dbReference type="ARBA" id="ARBA00007637"/>
    </source>
</evidence>
<dbReference type="Gene3D" id="3.90.25.10">
    <property type="entry name" value="UDP-galactose 4-epimerase, domain 1"/>
    <property type="match status" value="1"/>
</dbReference>
<accession>A0ABM8RQU0</accession>
<keyword evidence="5" id="KW-1185">Reference proteome</keyword>
<dbReference type="PANTHER" id="PTHR43725:SF53">
    <property type="entry name" value="UDP-ARABINOSE 4-EPIMERASE 1"/>
    <property type="match status" value="1"/>
</dbReference>
<comment type="caution">
    <text evidence="4">The sequence shown here is derived from an EMBL/GenBank/DDBJ whole genome shotgun (WGS) entry which is preliminary data.</text>
</comment>
<dbReference type="Gene3D" id="3.40.50.720">
    <property type="entry name" value="NAD(P)-binding Rossmann-like Domain"/>
    <property type="match status" value="1"/>
</dbReference>
<dbReference type="InterPro" id="IPR016040">
    <property type="entry name" value="NAD(P)-bd_dom"/>
</dbReference>
<evidence type="ECO:0000256" key="2">
    <source>
        <dbReference type="ARBA" id="ARBA00018569"/>
    </source>
</evidence>
<evidence type="ECO:0000313" key="5">
    <source>
        <dbReference type="Proteomes" id="UP000675880"/>
    </source>
</evidence>
<dbReference type="EMBL" id="CAJNBJ010000017">
    <property type="protein sequence ID" value="CAE6766773.1"/>
    <property type="molecule type" value="Genomic_DNA"/>
</dbReference>
<dbReference type="PANTHER" id="PTHR43725">
    <property type="entry name" value="UDP-GLUCOSE 4-EPIMERASE"/>
    <property type="match status" value="1"/>
</dbReference>
<reference evidence="4 5" key="1">
    <citation type="submission" date="2021-02" db="EMBL/GenBank/DDBJ databases">
        <authorList>
            <person name="Han P."/>
        </authorList>
    </citation>
    <scope>NUCLEOTIDE SEQUENCE [LARGE SCALE GENOMIC DNA]</scope>
    <source>
        <strain evidence="4">Candidatus Nitrospira sp. ZN2</strain>
    </source>
</reference>
<feature type="domain" description="NAD(P)-binding" evidence="3">
    <location>
        <begin position="5"/>
        <end position="219"/>
    </location>
</feature>
<evidence type="ECO:0000259" key="3">
    <source>
        <dbReference type="Pfam" id="PF16363"/>
    </source>
</evidence>
<protein>
    <recommendedName>
        <fullName evidence="2">UDP-glucose 4-epimerase</fullName>
    </recommendedName>
</protein>
<sequence>MLPGITFVRSALGDTKFLDILNSFDPDVVVHAAGSASVGQSFQEPRKDFVMAVETWASVLDAVRSSKGNPLVIFPSSASVYGNPTRLPIPEGAALRPISPYGFHKVICEQLGQEYAHCFGLNVVSARLFSTIGSYQQRLLVWELFRQAIGDSPYLTIQGTGTESRDFLHIDDICRYFLGIAERQPRGFWAVNVASGESTTVRKMAELVMRCVGSTQALKTLNRELPGDPKHWQADTTLLQEFVSYQPRAIAHGLEDCIRHWLADLSPASEHGVRCSLEERS</sequence>